<gene>
    <name evidence="10" type="ORF">LUZ61_007125</name>
</gene>
<dbReference type="GO" id="GO:0006535">
    <property type="term" value="P:cysteine biosynthetic process from serine"/>
    <property type="evidence" value="ECO:0007669"/>
    <property type="project" value="InterPro"/>
</dbReference>
<keyword evidence="8" id="KW-0732">Signal</keyword>
<keyword evidence="7" id="KW-0012">Acyltransferase</keyword>
<feature type="signal peptide" evidence="8">
    <location>
        <begin position="1"/>
        <end position="33"/>
    </location>
</feature>
<dbReference type="SMART" id="SM00971">
    <property type="entry name" value="SATase_N"/>
    <property type="match status" value="1"/>
</dbReference>
<evidence type="ECO:0000313" key="11">
    <source>
        <dbReference type="Proteomes" id="UP001210211"/>
    </source>
</evidence>
<dbReference type="InterPro" id="IPR045304">
    <property type="entry name" value="LbH_SAT"/>
</dbReference>
<organism evidence="10 11">
    <name type="scientific">Rhynchospora tenuis</name>
    <dbReference type="NCBI Taxonomy" id="198213"/>
    <lineage>
        <taxon>Eukaryota</taxon>
        <taxon>Viridiplantae</taxon>
        <taxon>Streptophyta</taxon>
        <taxon>Embryophyta</taxon>
        <taxon>Tracheophyta</taxon>
        <taxon>Spermatophyta</taxon>
        <taxon>Magnoliopsida</taxon>
        <taxon>Liliopsida</taxon>
        <taxon>Poales</taxon>
        <taxon>Cyperaceae</taxon>
        <taxon>Cyperoideae</taxon>
        <taxon>Rhynchosporeae</taxon>
        <taxon>Rhynchospora</taxon>
    </lineage>
</organism>
<dbReference type="Pfam" id="PF00132">
    <property type="entry name" value="Hexapep"/>
    <property type="match status" value="1"/>
</dbReference>
<evidence type="ECO:0000256" key="3">
    <source>
        <dbReference type="ARBA" id="ARBA00011553"/>
    </source>
</evidence>
<dbReference type="PANTHER" id="PTHR42811">
    <property type="entry name" value="SERINE ACETYLTRANSFERASE"/>
    <property type="match status" value="1"/>
</dbReference>
<proteinExistence type="inferred from homology"/>
<dbReference type="CDD" id="cd03354">
    <property type="entry name" value="LbH_SAT"/>
    <property type="match status" value="1"/>
</dbReference>
<dbReference type="SUPFAM" id="SSF51161">
    <property type="entry name" value="Trimeric LpxA-like enzymes"/>
    <property type="match status" value="1"/>
</dbReference>
<protein>
    <recommendedName>
        <fullName evidence="4">serine O-acetyltransferase</fullName>
        <ecNumber evidence="4">2.3.1.30</ecNumber>
    </recommendedName>
</protein>
<dbReference type="GO" id="GO:0009001">
    <property type="term" value="F:serine O-acetyltransferase activity"/>
    <property type="evidence" value="ECO:0007669"/>
    <property type="project" value="UniProtKB-EC"/>
</dbReference>
<dbReference type="GO" id="GO:0005737">
    <property type="term" value="C:cytoplasm"/>
    <property type="evidence" value="ECO:0007669"/>
    <property type="project" value="InterPro"/>
</dbReference>
<evidence type="ECO:0000256" key="2">
    <source>
        <dbReference type="ARBA" id="ARBA00007274"/>
    </source>
</evidence>
<dbReference type="NCBIfam" id="NF041874">
    <property type="entry name" value="EPS_EpsC"/>
    <property type="match status" value="1"/>
</dbReference>
<dbReference type="InterPro" id="IPR042122">
    <property type="entry name" value="Ser_AcTrfase_N_sf"/>
</dbReference>
<evidence type="ECO:0000313" key="10">
    <source>
        <dbReference type="EMBL" id="KAJ3703420.1"/>
    </source>
</evidence>
<dbReference type="InterPro" id="IPR005881">
    <property type="entry name" value="Ser_O-AcTrfase"/>
</dbReference>
<evidence type="ECO:0000256" key="1">
    <source>
        <dbReference type="ARBA" id="ARBA00004876"/>
    </source>
</evidence>
<evidence type="ECO:0000256" key="7">
    <source>
        <dbReference type="ARBA" id="ARBA00023315"/>
    </source>
</evidence>
<evidence type="ECO:0000256" key="5">
    <source>
        <dbReference type="ARBA" id="ARBA00022605"/>
    </source>
</evidence>
<keyword evidence="6" id="KW-0808">Transferase</keyword>
<dbReference type="NCBIfam" id="TIGR01172">
    <property type="entry name" value="cysE"/>
    <property type="match status" value="1"/>
</dbReference>
<comment type="pathway">
    <text evidence="1">Amino-acid biosynthesis; L-cysteine biosynthesis; L-cysteine from L-serine: step 1/2.</text>
</comment>
<comment type="subunit">
    <text evidence="3">Homomultimer.</text>
</comment>
<keyword evidence="5" id="KW-0028">Amino-acid biosynthesis</keyword>
<dbReference type="InterPro" id="IPR001451">
    <property type="entry name" value="Hexapep"/>
</dbReference>
<comment type="similarity">
    <text evidence="2">Belongs to the transferase hexapeptide repeat family.</text>
</comment>
<dbReference type="EMBL" id="JAMRDG010000001">
    <property type="protein sequence ID" value="KAJ3703420.1"/>
    <property type="molecule type" value="Genomic_DNA"/>
</dbReference>
<evidence type="ECO:0000256" key="6">
    <source>
        <dbReference type="ARBA" id="ARBA00022679"/>
    </source>
</evidence>
<comment type="caution">
    <text evidence="10">The sequence shown here is derived from an EMBL/GenBank/DDBJ whole genome shotgun (WGS) entry which is preliminary data.</text>
</comment>
<dbReference type="Proteomes" id="UP001210211">
    <property type="component" value="Unassembled WGS sequence"/>
</dbReference>
<evidence type="ECO:0000256" key="8">
    <source>
        <dbReference type="SAM" id="SignalP"/>
    </source>
</evidence>
<dbReference type="Gene3D" id="1.10.3130.10">
    <property type="entry name" value="serine acetyltransferase, domain 1"/>
    <property type="match status" value="1"/>
</dbReference>
<keyword evidence="11" id="KW-1185">Reference proteome</keyword>
<dbReference type="InterPro" id="IPR018357">
    <property type="entry name" value="Hexapep_transf_CS"/>
</dbReference>
<dbReference type="InterPro" id="IPR010493">
    <property type="entry name" value="Ser_AcTrfase_N"/>
</dbReference>
<dbReference type="EC" id="2.3.1.30" evidence="4"/>
<dbReference type="InterPro" id="IPR053376">
    <property type="entry name" value="Serine_acetyltransferase"/>
</dbReference>
<dbReference type="Pfam" id="PF06426">
    <property type="entry name" value="SATase_N"/>
    <property type="match status" value="1"/>
</dbReference>
<dbReference type="InterPro" id="IPR011004">
    <property type="entry name" value="Trimer_LpxA-like_sf"/>
</dbReference>
<reference evidence="10 11" key="1">
    <citation type="journal article" date="2022" name="Cell">
        <title>Repeat-based holocentromeres influence genome architecture and karyotype evolution.</title>
        <authorList>
            <person name="Hofstatter P.G."/>
            <person name="Thangavel G."/>
            <person name="Lux T."/>
            <person name="Neumann P."/>
            <person name="Vondrak T."/>
            <person name="Novak P."/>
            <person name="Zhang M."/>
            <person name="Costa L."/>
            <person name="Castellani M."/>
            <person name="Scott A."/>
            <person name="Toegelov H."/>
            <person name="Fuchs J."/>
            <person name="Mata-Sucre Y."/>
            <person name="Dias Y."/>
            <person name="Vanzela A.L.L."/>
            <person name="Huettel B."/>
            <person name="Almeida C.C.S."/>
            <person name="Simkova H."/>
            <person name="Souza G."/>
            <person name="Pedrosa-Harand A."/>
            <person name="Macas J."/>
            <person name="Mayer K.F.X."/>
            <person name="Houben A."/>
            <person name="Marques A."/>
        </authorList>
    </citation>
    <scope>NUCLEOTIDE SEQUENCE [LARGE SCALE GENOMIC DNA]</scope>
    <source>
        <strain evidence="10">RhyTen1mFocal</strain>
    </source>
</reference>
<sequence length="325" mass="34749">MAACSDSIYPRSTNSTLSLSLSLISIYLSVTMAACSVQKCREKSLIKSISIPFYDCPYSMPTTSPAMPIDETWEQLKEEAQSDIINEPILRNYYCDLILFRPSLESALAAHLASKLSIPDIIPRDTLEHLLHDALTADPELGCAVRADLCAVRDRDPACEKMVHCFLYYKGFLALQVHRVAHWLWAQKGRRAAALLLQSRSSEVFAVDIHPGARIGKGILLDHATGVVIGETAVIGNDVSMLHGVTLGGTGKQAGDRHPKVGDGVLIGAGANVLGNVRIGDGAKIGAGAVVLKPVPDGATAVGSPAKVLEGKKSSLPAMSMDHRF</sequence>
<feature type="chain" id="PRO_5042018235" description="serine O-acetyltransferase" evidence="8">
    <location>
        <begin position="34"/>
        <end position="325"/>
    </location>
</feature>
<dbReference type="Gene3D" id="2.160.10.10">
    <property type="entry name" value="Hexapeptide repeat proteins"/>
    <property type="match status" value="1"/>
</dbReference>
<dbReference type="AlphaFoldDB" id="A0AAD6EWB4"/>
<accession>A0AAD6EWB4</accession>
<evidence type="ECO:0000256" key="4">
    <source>
        <dbReference type="ARBA" id="ARBA00013266"/>
    </source>
</evidence>
<name>A0AAD6EWB4_9POAL</name>
<evidence type="ECO:0000259" key="9">
    <source>
        <dbReference type="SMART" id="SM00971"/>
    </source>
</evidence>
<dbReference type="FunFam" id="2.160.10.10:FF:000002">
    <property type="entry name" value="Serine acetyltransferase"/>
    <property type="match status" value="1"/>
</dbReference>
<dbReference type="PROSITE" id="PS00101">
    <property type="entry name" value="HEXAPEP_TRANSFERASES"/>
    <property type="match status" value="1"/>
</dbReference>
<feature type="domain" description="Serine acetyltransferase N-terminal" evidence="9">
    <location>
        <begin position="72"/>
        <end position="177"/>
    </location>
</feature>